<evidence type="ECO:0000256" key="3">
    <source>
        <dbReference type="PROSITE-ProRule" id="PRU00023"/>
    </source>
</evidence>
<protein>
    <submittedName>
        <fullName evidence="4">Ankyrin</fullName>
    </submittedName>
</protein>
<dbReference type="InterPro" id="IPR050776">
    <property type="entry name" value="Ank_Repeat/CDKN_Inhibitor"/>
</dbReference>
<dbReference type="Gene3D" id="1.25.40.20">
    <property type="entry name" value="Ankyrin repeat-containing domain"/>
    <property type="match status" value="2"/>
</dbReference>
<gene>
    <name evidence="4" type="ORF">ARMSODRAFT_213671</name>
</gene>
<proteinExistence type="predicted"/>
<dbReference type="InterPro" id="IPR002110">
    <property type="entry name" value="Ankyrin_rpt"/>
</dbReference>
<accession>A0A2H3BBM8</accession>
<dbReference type="PROSITE" id="PS50088">
    <property type="entry name" value="ANK_REPEAT"/>
    <property type="match status" value="1"/>
</dbReference>
<dbReference type="AlphaFoldDB" id="A0A2H3BBM8"/>
<sequence>MVKMLLARDDVDVNQTDPERRYRTPLMEVARNGHPEVVRAILESERMDSLNKVCENGASALFWAVWGGYSGVVRILLAQPGIEATMWDENHESPLMVAAGRGHSDIVRMLLEREDINLGAPSFVTQQTALRHAADTGHEHIVEMLLKTDRVDVNSKDWHGFTALAGAAKEGKMQAVKVLLEHLGVDTTATDYKGRTAYDLAVENGHHEIASLLATSEGLNYEK</sequence>
<organism evidence="4 5">
    <name type="scientific">Armillaria solidipes</name>
    <dbReference type="NCBI Taxonomy" id="1076256"/>
    <lineage>
        <taxon>Eukaryota</taxon>
        <taxon>Fungi</taxon>
        <taxon>Dikarya</taxon>
        <taxon>Basidiomycota</taxon>
        <taxon>Agaricomycotina</taxon>
        <taxon>Agaricomycetes</taxon>
        <taxon>Agaricomycetidae</taxon>
        <taxon>Agaricales</taxon>
        <taxon>Marasmiineae</taxon>
        <taxon>Physalacriaceae</taxon>
        <taxon>Armillaria</taxon>
    </lineage>
</organism>
<feature type="repeat" description="ANK" evidence="3">
    <location>
        <begin position="90"/>
        <end position="113"/>
    </location>
</feature>
<evidence type="ECO:0000313" key="4">
    <source>
        <dbReference type="EMBL" id="PBK68289.1"/>
    </source>
</evidence>
<dbReference type="SMART" id="SM00248">
    <property type="entry name" value="ANK"/>
    <property type="match status" value="6"/>
</dbReference>
<evidence type="ECO:0000256" key="2">
    <source>
        <dbReference type="ARBA" id="ARBA00023043"/>
    </source>
</evidence>
<dbReference type="PROSITE" id="PS50297">
    <property type="entry name" value="ANK_REP_REGION"/>
    <property type="match status" value="1"/>
</dbReference>
<dbReference type="STRING" id="1076256.A0A2H3BBM8"/>
<dbReference type="InterPro" id="IPR036770">
    <property type="entry name" value="Ankyrin_rpt-contain_sf"/>
</dbReference>
<dbReference type="Pfam" id="PF12796">
    <property type="entry name" value="Ank_2"/>
    <property type="match status" value="2"/>
</dbReference>
<dbReference type="EMBL" id="KZ293433">
    <property type="protein sequence ID" value="PBK68289.1"/>
    <property type="molecule type" value="Genomic_DNA"/>
</dbReference>
<evidence type="ECO:0000313" key="5">
    <source>
        <dbReference type="Proteomes" id="UP000218334"/>
    </source>
</evidence>
<dbReference type="PANTHER" id="PTHR24201">
    <property type="entry name" value="ANK_REP_REGION DOMAIN-CONTAINING PROTEIN"/>
    <property type="match status" value="1"/>
</dbReference>
<name>A0A2H3BBM8_9AGAR</name>
<reference evidence="5" key="1">
    <citation type="journal article" date="2017" name="Nat. Ecol. Evol.">
        <title>Genome expansion and lineage-specific genetic innovations in the forest pathogenic fungi Armillaria.</title>
        <authorList>
            <person name="Sipos G."/>
            <person name="Prasanna A.N."/>
            <person name="Walter M.C."/>
            <person name="O'Connor E."/>
            <person name="Balint B."/>
            <person name="Krizsan K."/>
            <person name="Kiss B."/>
            <person name="Hess J."/>
            <person name="Varga T."/>
            <person name="Slot J."/>
            <person name="Riley R."/>
            <person name="Boka B."/>
            <person name="Rigling D."/>
            <person name="Barry K."/>
            <person name="Lee J."/>
            <person name="Mihaltcheva S."/>
            <person name="LaButti K."/>
            <person name="Lipzen A."/>
            <person name="Waldron R."/>
            <person name="Moloney N.M."/>
            <person name="Sperisen C."/>
            <person name="Kredics L."/>
            <person name="Vagvoelgyi C."/>
            <person name="Patrignani A."/>
            <person name="Fitzpatrick D."/>
            <person name="Nagy I."/>
            <person name="Doyle S."/>
            <person name="Anderson J.B."/>
            <person name="Grigoriev I.V."/>
            <person name="Gueldener U."/>
            <person name="Muensterkoetter M."/>
            <person name="Nagy L.G."/>
        </authorList>
    </citation>
    <scope>NUCLEOTIDE SEQUENCE [LARGE SCALE GENOMIC DNA]</scope>
    <source>
        <strain evidence="5">28-4</strain>
    </source>
</reference>
<dbReference type="Proteomes" id="UP000218334">
    <property type="component" value="Unassembled WGS sequence"/>
</dbReference>
<dbReference type="Pfam" id="PF13637">
    <property type="entry name" value="Ank_4"/>
    <property type="match status" value="1"/>
</dbReference>
<evidence type="ECO:0000256" key="1">
    <source>
        <dbReference type="ARBA" id="ARBA00022737"/>
    </source>
</evidence>
<keyword evidence="1" id="KW-0677">Repeat</keyword>
<keyword evidence="2 3" id="KW-0040">ANK repeat</keyword>
<keyword evidence="5" id="KW-1185">Reference proteome</keyword>
<dbReference type="SUPFAM" id="SSF48403">
    <property type="entry name" value="Ankyrin repeat"/>
    <property type="match status" value="1"/>
</dbReference>